<dbReference type="GO" id="GO:0016787">
    <property type="term" value="F:hydrolase activity"/>
    <property type="evidence" value="ECO:0007669"/>
    <property type="project" value="InterPro"/>
</dbReference>
<dbReference type="Pfam" id="PF05652">
    <property type="entry name" value="DcpS"/>
    <property type="match status" value="1"/>
</dbReference>
<dbReference type="InterPro" id="IPR008594">
    <property type="entry name" value="DcpS/DCS2"/>
</dbReference>
<dbReference type="GO" id="GO:0000932">
    <property type="term" value="C:P-body"/>
    <property type="evidence" value="ECO:0007669"/>
    <property type="project" value="TreeGrafter"/>
</dbReference>
<evidence type="ECO:0008006" key="4">
    <source>
        <dbReference type="Google" id="ProtNLM"/>
    </source>
</evidence>
<dbReference type="GO" id="GO:0005634">
    <property type="term" value="C:nucleus"/>
    <property type="evidence" value="ECO:0007669"/>
    <property type="project" value="TreeGrafter"/>
</dbReference>
<reference evidence="2 3" key="1">
    <citation type="submission" date="2019-10" db="EMBL/GenBank/DDBJ databases">
        <authorList>
            <person name="Palmer J.M."/>
        </authorList>
    </citation>
    <scope>NUCLEOTIDE SEQUENCE [LARGE SCALE GENOMIC DNA]</scope>
    <source>
        <strain evidence="2 3">TWF730</strain>
    </source>
</reference>
<keyword evidence="3" id="KW-1185">Reference proteome</keyword>
<proteinExistence type="inferred from homology"/>
<dbReference type="Proteomes" id="UP001373714">
    <property type="component" value="Unassembled WGS sequence"/>
</dbReference>
<dbReference type="AlphaFoldDB" id="A0AAV9VPX0"/>
<dbReference type="Pfam" id="PF11969">
    <property type="entry name" value="DcpS_C"/>
    <property type="match status" value="1"/>
</dbReference>
<dbReference type="InterPro" id="IPR011145">
    <property type="entry name" value="Scavenger_mRNA_decap_enz_N"/>
</dbReference>
<evidence type="ECO:0000313" key="2">
    <source>
        <dbReference type="EMBL" id="KAK6363420.1"/>
    </source>
</evidence>
<dbReference type="GO" id="GO:0000340">
    <property type="term" value="F:RNA 7-methylguanosine cap binding"/>
    <property type="evidence" value="ECO:0007669"/>
    <property type="project" value="TreeGrafter"/>
</dbReference>
<protein>
    <recommendedName>
        <fullName evidence="4">M7GpppX diphosphatase</fullName>
    </recommendedName>
</protein>
<sequence length="381" mass="43723">MKGLAGWTGILQLHLVSLGHIQNKHKFLVPNNNNLNSIHDLWITKKNTKYDLKEDILSFEIEFYAMASTPEQDLRAFKFERILNQDTGRKSLNLLGTINGQPAIITAEKTAFSIASPENFVSSEEGLLSLNLLQKNDIYHWFMGTIAQSATSNAAVKVNLIYPCTEVHIKKYSAQKIHMVVETPEIYEKYVTKYIKQKTEGGRLNWVYNILDHKAESEKIIYEDEDKELGFILLPDLKWDLVTLTSLYLSVIVHRTDIYSIRDFTPTHIPFLTTLRTKVLTAVSEKYSIPGDLLKIYVHYQPSYYHFHVHVVHISHDMGASATVGKAILLDEVIQVLRLMEKVPESRVGYKDLEMTYIVGEEHDLWTKIFEPLSKGEEPTI</sequence>
<evidence type="ECO:0000256" key="1">
    <source>
        <dbReference type="ARBA" id="ARBA00010208"/>
    </source>
</evidence>
<dbReference type="SUPFAM" id="SSF102860">
    <property type="entry name" value="mRNA decapping enzyme DcpS N-terminal domain"/>
    <property type="match status" value="1"/>
</dbReference>
<accession>A0AAV9VPX0</accession>
<dbReference type="PANTHER" id="PTHR12978:SF0">
    <property type="entry name" value="M7GPPPX DIPHOSPHATASE"/>
    <property type="match status" value="1"/>
</dbReference>
<gene>
    <name evidence="2" type="ORF">TWF730_000851</name>
</gene>
<dbReference type="Gene3D" id="3.30.428.10">
    <property type="entry name" value="HIT-like"/>
    <property type="match status" value="1"/>
</dbReference>
<dbReference type="GO" id="GO:0000290">
    <property type="term" value="P:deadenylation-dependent decapping of nuclear-transcribed mRNA"/>
    <property type="evidence" value="ECO:0007669"/>
    <property type="project" value="InterPro"/>
</dbReference>
<dbReference type="Gene3D" id="3.30.200.40">
    <property type="entry name" value="Scavenger mRNA decapping enzyme, N-terminal domain"/>
    <property type="match status" value="1"/>
</dbReference>
<organism evidence="2 3">
    <name type="scientific">Orbilia blumenaviensis</name>
    <dbReference type="NCBI Taxonomy" id="1796055"/>
    <lineage>
        <taxon>Eukaryota</taxon>
        <taxon>Fungi</taxon>
        <taxon>Dikarya</taxon>
        <taxon>Ascomycota</taxon>
        <taxon>Pezizomycotina</taxon>
        <taxon>Orbiliomycetes</taxon>
        <taxon>Orbiliales</taxon>
        <taxon>Orbiliaceae</taxon>
        <taxon>Orbilia</taxon>
    </lineage>
</organism>
<evidence type="ECO:0000313" key="3">
    <source>
        <dbReference type="Proteomes" id="UP001373714"/>
    </source>
</evidence>
<dbReference type="SUPFAM" id="SSF54197">
    <property type="entry name" value="HIT-like"/>
    <property type="match status" value="1"/>
</dbReference>
<comment type="similarity">
    <text evidence="1">Belongs to the HIT family.</text>
</comment>
<dbReference type="PANTHER" id="PTHR12978">
    <property type="entry name" value="HISTIDINE TRIAD HIT PROTEIN MEMBER"/>
    <property type="match status" value="1"/>
</dbReference>
<dbReference type="EMBL" id="JAVHNS010000001">
    <property type="protein sequence ID" value="KAK6363420.1"/>
    <property type="molecule type" value="Genomic_DNA"/>
</dbReference>
<name>A0AAV9VPX0_9PEZI</name>
<dbReference type="InterPro" id="IPR036265">
    <property type="entry name" value="HIT-like_sf"/>
</dbReference>
<comment type="caution">
    <text evidence="2">The sequence shown here is derived from an EMBL/GenBank/DDBJ whole genome shotgun (WGS) entry which is preliminary data.</text>
</comment>